<dbReference type="InterPro" id="IPR013783">
    <property type="entry name" value="Ig-like_fold"/>
</dbReference>
<keyword evidence="3" id="KW-0393">Immunoglobulin domain</keyword>
<dbReference type="Gene3D" id="2.60.40.10">
    <property type="entry name" value="Immunoglobulins"/>
    <property type="match status" value="1"/>
</dbReference>
<evidence type="ECO:0000256" key="1">
    <source>
        <dbReference type="ARBA" id="ARBA00004370"/>
    </source>
</evidence>
<dbReference type="CDD" id="cd00096">
    <property type="entry name" value="Ig"/>
    <property type="match status" value="1"/>
</dbReference>
<reference evidence="5" key="1">
    <citation type="submission" date="2016-05" db="EMBL/GenBank/DDBJ databases">
        <authorList>
            <person name="Lavstsen T."/>
            <person name="Jespersen J.S."/>
        </authorList>
    </citation>
    <scope>NUCLEOTIDE SEQUENCE</scope>
    <source>
        <tissue evidence="5">Brain</tissue>
    </source>
</reference>
<gene>
    <name evidence="5" type="primary">BX572630.2</name>
</gene>
<dbReference type="EMBL" id="HADZ01010656">
    <property type="protein sequence ID" value="SBP74597.1"/>
    <property type="molecule type" value="Transcribed_RNA"/>
</dbReference>
<dbReference type="SUPFAM" id="SSF48726">
    <property type="entry name" value="Immunoglobulin"/>
    <property type="match status" value="2"/>
</dbReference>
<dbReference type="InterPro" id="IPR036179">
    <property type="entry name" value="Ig-like_dom_sf"/>
</dbReference>
<dbReference type="PANTHER" id="PTHR24100">
    <property type="entry name" value="BUTYROPHILIN"/>
    <property type="match status" value="1"/>
</dbReference>
<evidence type="ECO:0000313" key="5">
    <source>
        <dbReference type="EMBL" id="SBP74597.1"/>
    </source>
</evidence>
<dbReference type="AlphaFoldDB" id="A0A1A8C3W1"/>
<reference evidence="5" key="2">
    <citation type="submission" date="2016-06" db="EMBL/GenBank/DDBJ databases">
        <title>The genome of a short-lived fish provides insights into sex chromosome evolution and the genetic control of aging.</title>
        <authorList>
            <person name="Reichwald K."/>
            <person name="Felder M."/>
            <person name="Petzold A."/>
            <person name="Koch P."/>
            <person name="Groth M."/>
            <person name="Platzer M."/>
        </authorList>
    </citation>
    <scope>NUCLEOTIDE SEQUENCE</scope>
    <source>
        <tissue evidence="5">Brain</tissue>
    </source>
</reference>
<sequence length="276" mass="31313">MKTRLWFFIFLQCFLTGSLVDSSTLPAGARPQYIFAMVGNEAKLPCSWKSHQDAATPSPCHIQWVSPPHTVFEQDGEDKWQAEEFEGRLEVPQEKLGLGDCSLIIKDVQIVDTGKYESFMVVEGARSKMTRVFIQSVKLRVNDHKTEHSHRPGEDFVLTLYTPRSSTVVFQGRNSSEWLDLWTRGGKSIERMEKDPHHEQLTLKNVKISDEGTYKVLDDNGLSVSTMQLSIEENPPMFRARLNLQNAPSDAADRSSCSALLIFSILATSFQIFHHH</sequence>
<comment type="subcellular location">
    <subcellularLocation>
        <location evidence="1">Membrane</location>
    </subcellularLocation>
</comment>
<organism evidence="5">
    <name type="scientific">Nothobranchius kadleci</name>
    <name type="common">African annual killifish</name>
    <dbReference type="NCBI Taxonomy" id="1051664"/>
    <lineage>
        <taxon>Eukaryota</taxon>
        <taxon>Metazoa</taxon>
        <taxon>Chordata</taxon>
        <taxon>Craniata</taxon>
        <taxon>Vertebrata</taxon>
        <taxon>Euteleostomi</taxon>
        <taxon>Actinopterygii</taxon>
        <taxon>Neopterygii</taxon>
        <taxon>Teleostei</taxon>
        <taxon>Neoteleostei</taxon>
        <taxon>Acanthomorphata</taxon>
        <taxon>Ovalentaria</taxon>
        <taxon>Atherinomorphae</taxon>
        <taxon>Cyprinodontiformes</taxon>
        <taxon>Nothobranchiidae</taxon>
        <taxon>Nothobranchius</taxon>
    </lineage>
</organism>
<dbReference type="GO" id="GO:0016020">
    <property type="term" value="C:membrane"/>
    <property type="evidence" value="ECO:0007669"/>
    <property type="project" value="UniProtKB-SubCell"/>
</dbReference>
<feature type="signal peptide" evidence="4">
    <location>
        <begin position="1"/>
        <end position="22"/>
    </location>
</feature>
<feature type="chain" id="PRO_5008367272" evidence="4">
    <location>
        <begin position="23"/>
        <end position="276"/>
    </location>
</feature>
<accession>A0A1A8C3W1</accession>
<dbReference type="InterPro" id="IPR050504">
    <property type="entry name" value="IgSF_BTN/MOG"/>
</dbReference>
<proteinExistence type="predicted"/>
<name>A0A1A8C3W1_NOTKA</name>
<keyword evidence="4" id="KW-0732">Signal</keyword>
<protein>
    <submittedName>
        <fullName evidence="5">Uncharacterized protein</fullName>
    </submittedName>
</protein>
<keyword evidence="2" id="KW-0472">Membrane</keyword>
<evidence type="ECO:0000256" key="2">
    <source>
        <dbReference type="ARBA" id="ARBA00023136"/>
    </source>
</evidence>
<evidence type="ECO:0000256" key="3">
    <source>
        <dbReference type="ARBA" id="ARBA00023319"/>
    </source>
</evidence>
<evidence type="ECO:0000256" key="4">
    <source>
        <dbReference type="SAM" id="SignalP"/>
    </source>
</evidence>